<dbReference type="Proteomes" id="UP000245250">
    <property type="component" value="Chromosome"/>
</dbReference>
<accession>A0A2S1YQA3</accession>
<protein>
    <submittedName>
        <fullName evidence="2">Copper resistance protein CopD</fullName>
    </submittedName>
</protein>
<feature type="transmembrane region" description="Helical" evidence="1">
    <location>
        <begin position="123"/>
        <end position="143"/>
    </location>
</feature>
<evidence type="ECO:0000256" key="1">
    <source>
        <dbReference type="SAM" id="Phobius"/>
    </source>
</evidence>
<feature type="transmembrane region" description="Helical" evidence="1">
    <location>
        <begin position="6"/>
        <end position="30"/>
    </location>
</feature>
<dbReference type="EMBL" id="CP029255">
    <property type="protein sequence ID" value="AWK06192.1"/>
    <property type="molecule type" value="Genomic_DNA"/>
</dbReference>
<feature type="transmembrane region" description="Helical" evidence="1">
    <location>
        <begin position="89"/>
        <end position="111"/>
    </location>
</feature>
<gene>
    <name evidence="2" type="ORF">HYN56_18955</name>
</gene>
<reference evidence="2 3" key="1">
    <citation type="submission" date="2018-05" db="EMBL/GenBank/DDBJ databases">
        <title>Genome sequencing of Flavobacterium sp. HYN0056.</title>
        <authorList>
            <person name="Yi H."/>
            <person name="Baek C."/>
        </authorList>
    </citation>
    <scope>NUCLEOTIDE SEQUENCE [LARGE SCALE GENOMIC DNA]</scope>
    <source>
        <strain evidence="2 3">HYN0056</strain>
    </source>
</reference>
<evidence type="ECO:0000313" key="2">
    <source>
        <dbReference type="EMBL" id="AWK06192.1"/>
    </source>
</evidence>
<proteinExistence type="predicted"/>
<keyword evidence="3" id="KW-1185">Reference proteome</keyword>
<evidence type="ECO:0000313" key="3">
    <source>
        <dbReference type="Proteomes" id="UP000245250"/>
    </source>
</evidence>
<sequence length="148" mass="16556">MTLHHFILTIHLLAATVWVGGHLLLSISYLPKALKKKDPKIILNFEKKFEALGMSSLALLIVTGIWMAYDFGVTIETWFDFSGGFETVISTKLVLLFCTFVCAICAQLYFIPNLDKYNIRIMAFIILTVTSIGVAMLVLGFTLRYGGI</sequence>
<dbReference type="RefSeq" id="WP_109193609.1">
    <property type="nucleotide sequence ID" value="NZ_CP029255.1"/>
</dbReference>
<dbReference type="OrthoDB" id="1162754at2"/>
<dbReference type="KEGG" id="fcr:HYN56_18955"/>
<keyword evidence="1" id="KW-0812">Transmembrane</keyword>
<feature type="transmembrane region" description="Helical" evidence="1">
    <location>
        <begin position="51"/>
        <end position="69"/>
    </location>
</feature>
<organism evidence="2 3">
    <name type="scientific">Flavobacterium crocinum</name>
    <dbReference type="NCBI Taxonomy" id="2183896"/>
    <lineage>
        <taxon>Bacteria</taxon>
        <taxon>Pseudomonadati</taxon>
        <taxon>Bacteroidota</taxon>
        <taxon>Flavobacteriia</taxon>
        <taxon>Flavobacteriales</taxon>
        <taxon>Flavobacteriaceae</taxon>
        <taxon>Flavobacterium</taxon>
    </lineage>
</organism>
<keyword evidence="1" id="KW-1133">Transmembrane helix</keyword>
<name>A0A2S1YQA3_9FLAO</name>
<keyword evidence="1" id="KW-0472">Membrane</keyword>
<dbReference type="AlphaFoldDB" id="A0A2S1YQA3"/>